<dbReference type="HOGENOM" id="CLU_050380_0_0_6"/>
<evidence type="ECO:0000313" key="14">
    <source>
        <dbReference type="Proteomes" id="UP000004699"/>
    </source>
</evidence>
<gene>
    <name evidence="13" type="ORF">NOR51B_1953</name>
</gene>
<dbReference type="Pfam" id="PF02276">
    <property type="entry name" value="CytoC_RC"/>
    <property type="match status" value="1"/>
</dbReference>
<evidence type="ECO:0000256" key="12">
    <source>
        <dbReference type="SAM" id="SignalP"/>
    </source>
</evidence>
<dbReference type="EMBL" id="DS999411">
    <property type="protein sequence ID" value="EED36005.1"/>
    <property type="molecule type" value="Genomic_DNA"/>
</dbReference>
<evidence type="ECO:0000256" key="2">
    <source>
        <dbReference type="ARBA" id="ARBA00015978"/>
    </source>
</evidence>
<comment type="function">
    <text evidence="1 9">The reaction center of purple bacteria contains a tightly bound cytochrome molecule which re-reduces the photo oxidized primary electron donor.</text>
</comment>
<evidence type="ECO:0000313" key="13">
    <source>
        <dbReference type="EMBL" id="EED36005.1"/>
    </source>
</evidence>
<dbReference type="PROSITE" id="PS51257">
    <property type="entry name" value="PROKAR_LIPOPROTEIN"/>
    <property type="match status" value="1"/>
</dbReference>
<name>B8KT28_9GAMM</name>
<evidence type="ECO:0000256" key="3">
    <source>
        <dbReference type="ARBA" id="ARBA00022448"/>
    </source>
</evidence>
<dbReference type="NCBIfam" id="NF040706">
    <property type="entry name" value="photo_cyt_PufC"/>
    <property type="match status" value="1"/>
</dbReference>
<dbReference type="eggNOG" id="ENOG502Z7SF">
    <property type="taxonomic scope" value="Bacteria"/>
</dbReference>
<reference evidence="14" key="1">
    <citation type="journal article" date="2013" name="BMC Microbiol.">
        <title>Taxonomy and evolution of bacteriochlorophyll a-containing members of the OM60/NOR5 clade of marine gammaproteobacteria: description of Luminiphilus syltensis gen. nov., sp. nov., reclassification of Haliea rubra as Pseudohaliea rubra gen. nov., comb. nov., and emendation of Chromatocurvus halotolerans.</title>
        <authorList>
            <person name="Spring S."/>
            <person name="Riedel T."/>
            <person name="Sproer C."/>
            <person name="Yan S."/>
            <person name="Harder J."/>
            <person name="Fuchs B.M."/>
        </authorList>
    </citation>
    <scope>NUCLEOTIDE SEQUENCE [LARGE SCALE GENOMIC DNA]</scope>
    <source>
        <strain evidence="14">NOR51-B</strain>
    </source>
</reference>
<comment type="PTM">
    <text evidence="9 10">Binds 4 heme groups per subunit.</text>
</comment>
<keyword evidence="4 9" id="KW-0602">Photosynthesis</keyword>
<organism evidence="13 14">
    <name type="scientific">Luminiphilus syltensis NOR5-1B</name>
    <dbReference type="NCBI Taxonomy" id="565045"/>
    <lineage>
        <taxon>Bacteria</taxon>
        <taxon>Pseudomonadati</taxon>
        <taxon>Pseudomonadota</taxon>
        <taxon>Gammaproteobacteria</taxon>
        <taxon>Cellvibrionales</taxon>
        <taxon>Halieaceae</taxon>
        <taxon>Luminiphilus</taxon>
    </lineage>
</organism>
<feature type="binding site" description="axial binding residue" evidence="11">
    <location>
        <position position="237"/>
    </location>
    <ligand>
        <name>heme</name>
        <dbReference type="ChEBI" id="CHEBI:30413"/>
        <label>3</label>
    </ligand>
    <ligandPart>
        <name>Fe</name>
        <dbReference type="ChEBI" id="CHEBI:18248"/>
    </ligandPart>
</feature>
<feature type="binding site" description="covalent" evidence="10">
    <location>
        <position position="251"/>
    </location>
    <ligand>
        <name>heme</name>
        <dbReference type="ChEBI" id="CHEBI:30413"/>
        <label>3</label>
    </ligand>
</feature>
<evidence type="ECO:0000256" key="8">
    <source>
        <dbReference type="ARBA" id="ARBA00023004"/>
    </source>
</evidence>
<protein>
    <recommendedName>
        <fullName evidence="2 9">Photosynthetic reaction center cytochrome c subunit</fullName>
    </recommendedName>
</protein>
<dbReference type="STRING" id="565045.NOR51B_1953"/>
<dbReference type="GO" id="GO:0009055">
    <property type="term" value="F:electron transfer activity"/>
    <property type="evidence" value="ECO:0007669"/>
    <property type="project" value="InterPro"/>
</dbReference>
<feature type="binding site" description="axial binding residue" evidence="11">
    <location>
        <position position="112"/>
    </location>
    <ligand>
        <name>heme</name>
        <dbReference type="ChEBI" id="CHEBI:30413"/>
        <label>1</label>
    </ligand>
    <ligandPart>
        <name>Fe</name>
        <dbReference type="ChEBI" id="CHEBI:18248"/>
    </ligandPart>
</feature>
<evidence type="ECO:0000256" key="5">
    <source>
        <dbReference type="ARBA" id="ARBA00022617"/>
    </source>
</evidence>
<feature type="binding site" description="axial binding residue" evidence="11">
    <location>
        <position position="95"/>
    </location>
    <ligand>
        <name>heme</name>
        <dbReference type="ChEBI" id="CHEBI:30413"/>
        <label>1</label>
    </ligand>
    <ligandPart>
        <name>Fe</name>
        <dbReference type="ChEBI" id="CHEBI:18248"/>
    </ligandPart>
</feature>
<dbReference type="SUPFAM" id="SSF48695">
    <property type="entry name" value="Multiheme cytochromes"/>
    <property type="match status" value="1"/>
</dbReference>
<dbReference type="OrthoDB" id="9813732at2"/>
<feature type="binding site" description="covalent" evidence="10">
    <location>
        <position position="108"/>
    </location>
    <ligand>
        <name>heme</name>
        <dbReference type="ChEBI" id="CHEBI:30413"/>
        <label>1</label>
    </ligand>
</feature>
<evidence type="ECO:0000256" key="11">
    <source>
        <dbReference type="PIRSR" id="PIRSR000017-2"/>
    </source>
</evidence>
<dbReference type="Gene3D" id="1.10.468.10">
    <property type="entry name" value="Photosynthetic Reaction Center, subunit C, domain 2"/>
    <property type="match status" value="2"/>
</dbReference>
<feature type="binding site" description="covalent" evidence="10">
    <location>
        <position position="308"/>
    </location>
    <ligand>
        <name>heme</name>
        <dbReference type="ChEBI" id="CHEBI:30413"/>
        <label>4</label>
    </ligand>
</feature>
<keyword evidence="6 9" id="KW-0479">Metal-binding</keyword>
<feature type="binding site" description="covalent" evidence="10">
    <location>
        <position position="156"/>
    </location>
    <ligand>
        <name>heme</name>
        <dbReference type="ChEBI" id="CHEBI:30413"/>
        <label>2</label>
    </ligand>
</feature>
<dbReference type="InterPro" id="IPR023119">
    <property type="entry name" value="Multihaem_cyt_PRC_cyt_su-like"/>
</dbReference>
<keyword evidence="8 9" id="KW-0408">Iron</keyword>
<feature type="binding site" description="covalent" evidence="10">
    <location>
        <position position="111"/>
    </location>
    <ligand>
        <name>heme</name>
        <dbReference type="ChEBI" id="CHEBI:30413"/>
        <label>1</label>
    </ligand>
</feature>
<evidence type="ECO:0000256" key="9">
    <source>
        <dbReference type="PIRNR" id="PIRNR000017"/>
    </source>
</evidence>
<feature type="binding site" description="axial binding residue" evidence="11">
    <location>
        <position position="145"/>
    </location>
    <ligand>
        <name>heme</name>
        <dbReference type="ChEBI" id="CHEBI:30413"/>
        <label>4</label>
    </ligand>
    <ligandPart>
        <name>Fe</name>
        <dbReference type="ChEBI" id="CHEBI:18248"/>
    </ligandPart>
</feature>
<dbReference type="RefSeq" id="WP_009020749.1">
    <property type="nucleotide sequence ID" value="NZ_DS999411.1"/>
</dbReference>
<feature type="binding site" description="axial binding residue" evidence="11">
    <location>
        <position position="131"/>
    </location>
    <ligand>
        <name>heme</name>
        <dbReference type="ChEBI" id="CHEBI:30413"/>
        <label>2</label>
    </ligand>
    <ligandPart>
        <name>Fe</name>
        <dbReference type="ChEBI" id="CHEBI:18248"/>
    </ligandPart>
</feature>
<evidence type="ECO:0000256" key="6">
    <source>
        <dbReference type="ARBA" id="ARBA00022723"/>
    </source>
</evidence>
<evidence type="ECO:0000256" key="7">
    <source>
        <dbReference type="ARBA" id="ARBA00022982"/>
    </source>
</evidence>
<feature type="binding site" description="covalent" evidence="10">
    <location>
        <position position="153"/>
    </location>
    <ligand>
        <name>heme</name>
        <dbReference type="ChEBI" id="CHEBI:30413"/>
        <label>2</label>
    </ligand>
</feature>
<dbReference type="CDD" id="cd09224">
    <property type="entry name" value="CytoC_RC"/>
    <property type="match status" value="1"/>
</dbReference>
<keyword evidence="14" id="KW-1185">Reference proteome</keyword>
<dbReference type="GO" id="GO:0030077">
    <property type="term" value="C:plasma membrane light-harvesting complex"/>
    <property type="evidence" value="ECO:0007669"/>
    <property type="project" value="InterPro"/>
</dbReference>
<dbReference type="AlphaFoldDB" id="B8KT28"/>
<keyword evidence="12" id="KW-0732">Signal</keyword>
<sequence length="349" mass="38364">MKMNKLLRSSALVVTLGSVFIAGCEQPDGETVQLGYRGTGMEAVYNPDTLQAKIDANQVPDPQPKVPTTGPKARDIYQNVQVLGDLSVGEFTRLMAAMTEWVSPEEGCNYCHNAADFADDAPYTKRVARVMIGMTQRANEKWQPHVGDTGVTCYTCHRGKNIPEYVWSTDPGHPHAKGIASAQQNIASASVGYSSLPYDPFTPFLEDNAEIRNASDTALPTGNRTSIKQTEWTYSLMMHFSDSLGVNCTYCHNSRAFASWEQSSPARTTAWHGIRMVRELNNDFINSTTSYLPDNRKGPLGDPLKVSCETCHQGAYKPLYGAPMLKDYPNLSSLDEAATAQYLKAALSE</sequence>
<feature type="binding site" description="axial binding residue" evidence="11">
    <location>
        <position position="157"/>
    </location>
    <ligand>
        <name>heme</name>
        <dbReference type="ChEBI" id="CHEBI:30413"/>
        <label>2</label>
    </ligand>
    <ligandPart>
        <name>Fe</name>
        <dbReference type="ChEBI" id="CHEBI:18248"/>
    </ligandPart>
</feature>
<dbReference type="GO" id="GO:0020037">
    <property type="term" value="F:heme binding"/>
    <property type="evidence" value="ECO:0007669"/>
    <property type="project" value="InterPro"/>
</dbReference>
<feature type="binding site" description="covalent" evidence="10">
    <location>
        <position position="248"/>
    </location>
    <ligand>
        <name>heme</name>
        <dbReference type="ChEBI" id="CHEBI:30413"/>
        <label>3</label>
    </ligand>
</feature>
<dbReference type="Proteomes" id="UP000004699">
    <property type="component" value="Unassembled WGS sequence"/>
</dbReference>
<keyword evidence="5 9" id="KW-0349">Heme</keyword>
<feature type="binding site" description="covalent" evidence="10">
    <location>
        <position position="311"/>
    </location>
    <ligand>
        <name>heme</name>
        <dbReference type="ChEBI" id="CHEBI:30413"/>
        <label>4</label>
    </ligand>
</feature>
<feature type="chain" id="PRO_5002876190" description="Photosynthetic reaction center cytochrome c subunit" evidence="12">
    <location>
        <begin position="22"/>
        <end position="349"/>
    </location>
</feature>
<accession>B8KT28</accession>
<feature type="binding site" description="axial binding residue" evidence="11">
    <location>
        <position position="312"/>
    </location>
    <ligand>
        <name>heme</name>
        <dbReference type="ChEBI" id="CHEBI:30413"/>
        <label>4</label>
    </ligand>
    <ligandPart>
        <name>Fe</name>
        <dbReference type="ChEBI" id="CHEBI:18248"/>
    </ligandPart>
</feature>
<keyword evidence="9" id="KW-0674">Reaction center</keyword>
<keyword evidence="7 9" id="KW-0249">Electron transport</keyword>
<dbReference type="InterPro" id="IPR003158">
    <property type="entry name" value="Photosyn_RC_cyt_c-su"/>
</dbReference>
<evidence type="ECO:0000256" key="10">
    <source>
        <dbReference type="PIRSR" id="PIRSR000017-1"/>
    </source>
</evidence>
<feature type="binding site" description="axial binding residue" evidence="11">
    <location>
        <position position="252"/>
    </location>
    <ligand>
        <name>heme</name>
        <dbReference type="ChEBI" id="CHEBI:30413"/>
        <label>3</label>
    </ligand>
    <ligandPart>
        <name>Fe</name>
        <dbReference type="ChEBI" id="CHEBI:18248"/>
    </ligandPart>
</feature>
<dbReference type="GO" id="GO:0019684">
    <property type="term" value="P:photosynthesis, light reaction"/>
    <property type="evidence" value="ECO:0007669"/>
    <property type="project" value="InterPro"/>
</dbReference>
<dbReference type="GO" id="GO:0005506">
    <property type="term" value="F:iron ion binding"/>
    <property type="evidence" value="ECO:0007669"/>
    <property type="project" value="InterPro"/>
</dbReference>
<evidence type="ECO:0000256" key="4">
    <source>
        <dbReference type="ARBA" id="ARBA00022531"/>
    </source>
</evidence>
<keyword evidence="3 9" id="KW-0813">Transport</keyword>
<dbReference type="InterPro" id="IPR036280">
    <property type="entry name" value="Multihaem_cyt_sf"/>
</dbReference>
<evidence type="ECO:0000256" key="1">
    <source>
        <dbReference type="ARBA" id="ARBA00003196"/>
    </source>
</evidence>
<proteinExistence type="predicted"/>
<feature type="signal peptide" evidence="12">
    <location>
        <begin position="1"/>
        <end position="21"/>
    </location>
</feature>
<dbReference type="PIRSF" id="PIRSF000017">
    <property type="entry name" value="RC_cytochrome"/>
    <property type="match status" value="1"/>
</dbReference>